<proteinExistence type="predicted"/>
<feature type="region of interest" description="Disordered" evidence="2">
    <location>
        <begin position="79"/>
        <end position="203"/>
    </location>
</feature>
<reference evidence="4" key="1">
    <citation type="journal article" date="2020" name="Stud. Mycol.">
        <title>101 Dothideomycetes genomes: a test case for predicting lifestyles and emergence of pathogens.</title>
        <authorList>
            <person name="Haridas S."/>
            <person name="Albert R."/>
            <person name="Binder M."/>
            <person name="Bloem J."/>
            <person name="Labutti K."/>
            <person name="Salamov A."/>
            <person name="Andreopoulos B."/>
            <person name="Baker S."/>
            <person name="Barry K."/>
            <person name="Bills G."/>
            <person name="Bluhm B."/>
            <person name="Cannon C."/>
            <person name="Castanera R."/>
            <person name="Culley D."/>
            <person name="Daum C."/>
            <person name="Ezra D."/>
            <person name="Gonzalez J."/>
            <person name="Henrissat B."/>
            <person name="Kuo A."/>
            <person name="Liang C."/>
            <person name="Lipzen A."/>
            <person name="Lutzoni F."/>
            <person name="Magnuson J."/>
            <person name="Mondo S."/>
            <person name="Nolan M."/>
            <person name="Ohm R."/>
            <person name="Pangilinan J."/>
            <person name="Park H.-J."/>
            <person name="Ramirez L."/>
            <person name="Alfaro M."/>
            <person name="Sun H."/>
            <person name="Tritt A."/>
            <person name="Yoshinaga Y."/>
            <person name="Zwiers L.-H."/>
            <person name="Turgeon B."/>
            <person name="Goodwin S."/>
            <person name="Spatafora J."/>
            <person name="Crous P."/>
            <person name="Grigoriev I."/>
        </authorList>
    </citation>
    <scope>NUCLEOTIDE SEQUENCE</scope>
    <source>
        <strain evidence="4">CBS 262.69</strain>
    </source>
</reference>
<dbReference type="Gene3D" id="4.10.280.10">
    <property type="entry name" value="Helix-loop-helix DNA-binding domain"/>
    <property type="match status" value="1"/>
</dbReference>
<sequence>MDSFNAPSGLPSPLQDSFLPPPYPLDDTKFDDPLFANPSLSFSDPLDEESNPADPLYPDARTTYPITAGYYFPQQPPFTTSYPVLLPTSTSTQQTPVPPTPLTATPCTRTPSLSSTGDTPDAPHPPTPTTAYPRPPRMDIYCAAGHKHTTDFTAPPEPPKRRRGRPRLVPLPADEGTKSPPKPSRRLPHNQVERKYREGLNSELDRLRKAVPTLMAGQPGSESVEGGPAKPSKATILASAIQYIKALEEERERLRRENECLMRERFA</sequence>
<keyword evidence="5" id="KW-1185">Reference proteome</keyword>
<evidence type="ECO:0000259" key="3">
    <source>
        <dbReference type="PROSITE" id="PS50888"/>
    </source>
</evidence>
<evidence type="ECO:0000256" key="2">
    <source>
        <dbReference type="SAM" id="MobiDB-lite"/>
    </source>
</evidence>
<dbReference type="PANTHER" id="PTHR47336:SF2">
    <property type="entry name" value="TRANSCRIPTION FACTOR HMS1-RELATED"/>
    <property type="match status" value="1"/>
</dbReference>
<organism evidence="4 5">
    <name type="scientific">Trichodelitschia bisporula</name>
    <dbReference type="NCBI Taxonomy" id="703511"/>
    <lineage>
        <taxon>Eukaryota</taxon>
        <taxon>Fungi</taxon>
        <taxon>Dikarya</taxon>
        <taxon>Ascomycota</taxon>
        <taxon>Pezizomycotina</taxon>
        <taxon>Dothideomycetes</taxon>
        <taxon>Dothideomycetes incertae sedis</taxon>
        <taxon>Phaeotrichales</taxon>
        <taxon>Phaeotrichaceae</taxon>
        <taxon>Trichodelitschia</taxon>
    </lineage>
</organism>
<dbReference type="InterPro" id="IPR052099">
    <property type="entry name" value="Regulatory_TF_Diverse"/>
</dbReference>
<name>A0A6G1IAD4_9PEZI</name>
<dbReference type="SUPFAM" id="SSF47459">
    <property type="entry name" value="HLH, helix-loop-helix DNA-binding domain"/>
    <property type="match status" value="1"/>
</dbReference>
<feature type="domain" description="BHLH" evidence="3">
    <location>
        <begin position="184"/>
        <end position="247"/>
    </location>
</feature>
<dbReference type="Pfam" id="PF00010">
    <property type="entry name" value="HLH"/>
    <property type="match status" value="1"/>
</dbReference>
<protein>
    <recommendedName>
        <fullName evidence="3">BHLH domain-containing protein</fullName>
    </recommendedName>
</protein>
<dbReference type="CDD" id="cd11395">
    <property type="entry name" value="bHLHzip_SREBP_like"/>
    <property type="match status" value="1"/>
</dbReference>
<feature type="compositionally biased region" description="Low complexity" evidence="2">
    <location>
        <begin position="102"/>
        <end position="111"/>
    </location>
</feature>
<dbReference type="Proteomes" id="UP000799640">
    <property type="component" value="Unassembled WGS sequence"/>
</dbReference>
<dbReference type="GO" id="GO:0046983">
    <property type="term" value="F:protein dimerization activity"/>
    <property type="evidence" value="ECO:0007669"/>
    <property type="project" value="InterPro"/>
</dbReference>
<dbReference type="OrthoDB" id="2133190at2759"/>
<dbReference type="PROSITE" id="PS50888">
    <property type="entry name" value="BHLH"/>
    <property type="match status" value="1"/>
</dbReference>
<keyword evidence="1" id="KW-0175">Coiled coil</keyword>
<dbReference type="InterPro" id="IPR011598">
    <property type="entry name" value="bHLH_dom"/>
</dbReference>
<gene>
    <name evidence="4" type="ORF">EJ06DRAFT_518073</name>
</gene>
<feature type="region of interest" description="Disordered" evidence="2">
    <location>
        <begin position="1"/>
        <end position="60"/>
    </location>
</feature>
<dbReference type="EMBL" id="ML996687">
    <property type="protein sequence ID" value="KAF2405007.1"/>
    <property type="molecule type" value="Genomic_DNA"/>
</dbReference>
<feature type="compositionally biased region" description="Basic and acidic residues" evidence="2">
    <location>
        <begin position="191"/>
        <end position="203"/>
    </location>
</feature>
<feature type="coiled-coil region" evidence="1">
    <location>
        <begin position="237"/>
        <end position="264"/>
    </location>
</feature>
<evidence type="ECO:0000313" key="5">
    <source>
        <dbReference type="Proteomes" id="UP000799640"/>
    </source>
</evidence>
<dbReference type="InterPro" id="IPR036638">
    <property type="entry name" value="HLH_DNA-bd_sf"/>
</dbReference>
<dbReference type="SMART" id="SM00353">
    <property type="entry name" value="HLH"/>
    <property type="match status" value="1"/>
</dbReference>
<accession>A0A6G1IAD4</accession>
<dbReference type="AlphaFoldDB" id="A0A6G1IAD4"/>
<evidence type="ECO:0000256" key="1">
    <source>
        <dbReference type="SAM" id="Coils"/>
    </source>
</evidence>
<evidence type="ECO:0000313" key="4">
    <source>
        <dbReference type="EMBL" id="KAF2405007.1"/>
    </source>
</evidence>
<dbReference type="PANTHER" id="PTHR47336">
    <property type="entry name" value="TRANSCRIPTION FACTOR HMS1-RELATED"/>
    <property type="match status" value="1"/>
</dbReference>